<proteinExistence type="inferred from homology"/>
<dbReference type="EC" id="3.5.4.10" evidence="8"/>
<keyword evidence="6 8" id="KW-0378">Hydrolase</keyword>
<dbReference type="InterPro" id="IPR016193">
    <property type="entry name" value="Cytidine_deaminase-like"/>
</dbReference>
<comment type="catalytic activity">
    <reaction evidence="8">
        <text>IMP + H2O = 5-formamido-1-(5-phospho-D-ribosyl)imidazole-4-carboxamide</text>
        <dbReference type="Rhea" id="RHEA:18445"/>
        <dbReference type="ChEBI" id="CHEBI:15377"/>
        <dbReference type="ChEBI" id="CHEBI:58053"/>
        <dbReference type="ChEBI" id="CHEBI:58467"/>
        <dbReference type="EC" id="3.5.4.10"/>
    </reaction>
</comment>
<keyword evidence="5 8" id="KW-0658">Purine biosynthesis</keyword>
<protein>
    <recommendedName>
        <fullName evidence="8">Bifunctional purine biosynthesis protein PurH</fullName>
    </recommendedName>
    <domain>
        <recommendedName>
            <fullName evidence="8">Phosphoribosylaminoimidazolecarboxamide formyltransferase</fullName>
            <ecNumber evidence="8">2.1.2.3</ecNumber>
        </recommendedName>
        <alternativeName>
            <fullName evidence="8">AICAR transformylase</fullName>
        </alternativeName>
    </domain>
    <domain>
        <recommendedName>
            <fullName evidence="8">IMP cyclohydrolase</fullName>
            <ecNumber evidence="8">3.5.4.10</ecNumber>
        </recommendedName>
        <alternativeName>
            <fullName evidence="8">ATIC</fullName>
        </alternativeName>
        <alternativeName>
            <fullName evidence="8">IMP synthase</fullName>
        </alternativeName>
        <alternativeName>
            <fullName evidence="8">Inosinicase</fullName>
        </alternativeName>
    </domain>
</protein>
<dbReference type="SUPFAM" id="SSF52335">
    <property type="entry name" value="Methylglyoxal synthase-like"/>
    <property type="match status" value="1"/>
</dbReference>
<dbReference type="EC" id="2.1.2.3" evidence="8"/>
<dbReference type="GO" id="GO:0006189">
    <property type="term" value="P:'de novo' IMP biosynthetic process"/>
    <property type="evidence" value="ECO:0007669"/>
    <property type="project" value="UniProtKB-UniRule"/>
</dbReference>
<dbReference type="PANTHER" id="PTHR11692">
    <property type="entry name" value="BIFUNCTIONAL PURINE BIOSYNTHESIS PROTEIN PURH"/>
    <property type="match status" value="1"/>
</dbReference>
<evidence type="ECO:0000256" key="3">
    <source>
        <dbReference type="ARBA" id="ARBA00007667"/>
    </source>
</evidence>
<evidence type="ECO:0000313" key="10">
    <source>
        <dbReference type="EMBL" id="OGK38339.1"/>
    </source>
</evidence>
<gene>
    <name evidence="8" type="primary">purH</name>
    <name evidence="10" type="ORF">A3F03_02105</name>
</gene>
<dbReference type="InterPro" id="IPR024051">
    <property type="entry name" value="AICAR_Tfase_dup_dom_sf"/>
</dbReference>
<dbReference type="InterPro" id="IPR011607">
    <property type="entry name" value="MGS-like_dom"/>
</dbReference>
<dbReference type="PIRSF" id="PIRSF000414">
    <property type="entry name" value="AICARFT_IMPCHas"/>
    <property type="match status" value="1"/>
</dbReference>
<dbReference type="PANTHER" id="PTHR11692:SF0">
    <property type="entry name" value="BIFUNCTIONAL PURINE BIOSYNTHESIS PROTEIN ATIC"/>
    <property type="match status" value="1"/>
</dbReference>
<comment type="caution">
    <text evidence="10">The sequence shown here is derived from an EMBL/GenBank/DDBJ whole genome shotgun (WGS) entry which is preliminary data.</text>
</comment>
<comment type="similarity">
    <text evidence="3 8">Belongs to the PurH family.</text>
</comment>
<name>A0A1F7I4M9_9BACT</name>
<evidence type="ECO:0000259" key="9">
    <source>
        <dbReference type="PROSITE" id="PS51855"/>
    </source>
</evidence>
<evidence type="ECO:0000256" key="1">
    <source>
        <dbReference type="ARBA" id="ARBA00004844"/>
    </source>
</evidence>
<dbReference type="NCBIfam" id="NF002049">
    <property type="entry name" value="PRK00881.1"/>
    <property type="match status" value="1"/>
</dbReference>
<dbReference type="Pfam" id="PF01808">
    <property type="entry name" value="AICARFT_IMPCHas"/>
    <property type="match status" value="1"/>
</dbReference>
<sequence>MKKDAGKYRLRHHQKYALISVYNKKEVETFARGLQKLGYLIISTGGTAAYLQKNRIPVIPIQQITGNPEAFDGRMKTISFAIESGILFDRSKTTHQKQARQLDIKPIDVVVCNLYPFEKNIQNTKVTLQTAVESIDVGGPTMIRAAAKNFAHVLPVVDPGDYQSVLDNFSSNKKNAEFRKHLAAKAFYHLSLYDSQIARYLGEEHFPEEITIPGRKSMRLRYGENPHQQAAMYLDPQATIPLKNLKKLSGRDLSLLNVTDIYAGFEVVRLFKEPAATVIKHNSPCGIAIGSSPKTALQRAIQADPESAFGGIIVLNKTMDLATAKVIGTFKDEQKSNIDIVAVPHLTLEATSYLKTVRKTMGIYTFGRIPLHFHEKFDVKWLGEGFVLQTADENIEQSFANWQTVTHNKPTRLQLKQMQTAWKFISRIHSNSVIVIDPTVPMTRGIGSGQTSRIRSTMIALEQAGIWTKNAILVSDSFFPFDDSVRLAAKYGISVIVQQGGSVNDQLSIKAADELGLIMVFTNRRAFWH</sequence>
<dbReference type="UniPathway" id="UPA00074">
    <property type="reaction ID" value="UER00133"/>
</dbReference>
<dbReference type="Gene3D" id="3.40.50.1380">
    <property type="entry name" value="Methylglyoxal synthase-like domain"/>
    <property type="match status" value="1"/>
</dbReference>
<keyword evidence="7 8" id="KW-0511">Multifunctional enzyme</keyword>
<dbReference type="GO" id="GO:0004643">
    <property type="term" value="F:phosphoribosylaminoimidazolecarboxamide formyltransferase activity"/>
    <property type="evidence" value="ECO:0007669"/>
    <property type="project" value="UniProtKB-UniRule"/>
</dbReference>
<dbReference type="Gene3D" id="3.40.140.20">
    <property type="match status" value="2"/>
</dbReference>
<dbReference type="InterPro" id="IPR036914">
    <property type="entry name" value="MGS-like_dom_sf"/>
</dbReference>
<dbReference type="Pfam" id="PF02142">
    <property type="entry name" value="MGS"/>
    <property type="match status" value="1"/>
</dbReference>
<evidence type="ECO:0000256" key="7">
    <source>
        <dbReference type="ARBA" id="ARBA00023268"/>
    </source>
</evidence>
<evidence type="ECO:0000256" key="4">
    <source>
        <dbReference type="ARBA" id="ARBA00022679"/>
    </source>
</evidence>
<evidence type="ECO:0000256" key="2">
    <source>
        <dbReference type="ARBA" id="ARBA00004954"/>
    </source>
</evidence>
<dbReference type="SMART" id="SM00798">
    <property type="entry name" value="AICARFT_IMPCHas"/>
    <property type="match status" value="1"/>
</dbReference>
<comment type="domain">
    <text evidence="8">The IMP cyclohydrolase activity resides in the N-terminal region.</text>
</comment>
<evidence type="ECO:0000256" key="8">
    <source>
        <dbReference type="HAMAP-Rule" id="MF_00139"/>
    </source>
</evidence>
<dbReference type="HAMAP" id="MF_00139">
    <property type="entry name" value="PurH"/>
    <property type="match status" value="1"/>
</dbReference>
<comment type="pathway">
    <text evidence="1 8">Purine metabolism; IMP biosynthesis via de novo pathway; IMP from 5-formamido-1-(5-phospho-D-ribosyl)imidazole-4-carboxamide: step 1/1.</text>
</comment>
<dbReference type="AlphaFoldDB" id="A0A1F7I4M9"/>
<dbReference type="SMART" id="SM00851">
    <property type="entry name" value="MGS"/>
    <property type="match status" value="1"/>
</dbReference>
<keyword evidence="4 8" id="KW-0808">Transferase</keyword>
<dbReference type="Proteomes" id="UP000176803">
    <property type="component" value="Unassembled WGS sequence"/>
</dbReference>
<dbReference type="InterPro" id="IPR002695">
    <property type="entry name" value="PurH-like"/>
</dbReference>
<evidence type="ECO:0000313" key="11">
    <source>
        <dbReference type="Proteomes" id="UP000176803"/>
    </source>
</evidence>
<evidence type="ECO:0000256" key="5">
    <source>
        <dbReference type="ARBA" id="ARBA00022755"/>
    </source>
</evidence>
<dbReference type="GO" id="GO:0003937">
    <property type="term" value="F:IMP cyclohydrolase activity"/>
    <property type="evidence" value="ECO:0007669"/>
    <property type="project" value="UniProtKB-UniRule"/>
</dbReference>
<dbReference type="GO" id="GO:0005829">
    <property type="term" value="C:cytosol"/>
    <property type="evidence" value="ECO:0007669"/>
    <property type="project" value="TreeGrafter"/>
</dbReference>
<comment type="catalytic activity">
    <reaction evidence="8">
        <text>(6R)-10-formyltetrahydrofolate + 5-amino-1-(5-phospho-beta-D-ribosyl)imidazole-4-carboxamide = 5-formamido-1-(5-phospho-D-ribosyl)imidazole-4-carboxamide + (6S)-5,6,7,8-tetrahydrofolate</text>
        <dbReference type="Rhea" id="RHEA:22192"/>
        <dbReference type="ChEBI" id="CHEBI:57453"/>
        <dbReference type="ChEBI" id="CHEBI:58467"/>
        <dbReference type="ChEBI" id="CHEBI:58475"/>
        <dbReference type="ChEBI" id="CHEBI:195366"/>
        <dbReference type="EC" id="2.1.2.3"/>
    </reaction>
</comment>
<reference evidence="10 11" key="1">
    <citation type="journal article" date="2016" name="Nat. Commun.">
        <title>Thousands of microbial genomes shed light on interconnected biogeochemical processes in an aquifer system.</title>
        <authorList>
            <person name="Anantharaman K."/>
            <person name="Brown C.T."/>
            <person name="Hug L.A."/>
            <person name="Sharon I."/>
            <person name="Castelle C.J."/>
            <person name="Probst A.J."/>
            <person name="Thomas B.C."/>
            <person name="Singh A."/>
            <person name="Wilkins M.J."/>
            <person name="Karaoz U."/>
            <person name="Brodie E.L."/>
            <person name="Williams K.H."/>
            <person name="Hubbard S.S."/>
            <person name="Banfield J.F."/>
        </authorList>
    </citation>
    <scope>NUCLEOTIDE SEQUENCE [LARGE SCALE GENOMIC DNA]</scope>
</reference>
<dbReference type="FunFam" id="3.40.50.1380:FF:000001">
    <property type="entry name" value="Bifunctional purine biosynthesis protein PurH"/>
    <property type="match status" value="1"/>
</dbReference>
<dbReference type="EMBL" id="MGAC01000017">
    <property type="protein sequence ID" value="OGK38339.1"/>
    <property type="molecule type" value="Genomic_DNA"/>
</dbReference>
<accession>A0A1F7I4M9</accession>
<dbReference type="SUPFAM" id="SSF53927">
    <property type="entry name" value="Cytidine deaminase-like"/>
    <property type="match status" value="1"/>
</dbReference>
<comment type="pathway">
    <text evidence="2 8">Purine metabolism; IMP biosynthesis via de novo pathway; 5-formamido-1-(5-phospho-D-ribosyl)imidazole-4-carboxamide from 5-amino-1-(5-phospho-D-ribosyl)imidazole-4-carboxamide (10-formyl THF route): step 1/1.</text>
</comment>
<organism evidence="10 11">
    <name type="scientific">Candidatus Roizmanbacteria bacterium RIFCSPHIGHO2_12_FULL_41_11</name>
    <dbReference type="NCBI Taxonomy" id="1802052"/>
    <lineage>
        <taxon>Bacteria</taxon>
        <taxon>Candidatus Roizmaniibacteriota</taxon>
    </lineage>
</organism>
<dbReference type="PROSITE" id="PS51855">
    <property type="entry name" value="MGS"/>
    <property type="match status" value="1"/>
</dbReference>
<feature type="domain" description="MGS-like" evidence="9">
    <location>
        <begin position="8"/>
        <end position="157"/>
    </location>
</feature>
<dbReference type="CDD" id="cd01421">
    <property type="entry name" value="IMPCH"/>
    <property type="match status" value="1"/>
</dbReference>
<evidence type="ECO:0000256" key="6">
    <source>
        <dbReference type="ARBA" id="ARBA00022801"/>
    </source>
</evidence>